<dbReference type="EMBL" id="PDZR01000013">
    <property type="protein sequence ID" value="PNG25675.1"/>
    <property type="molecule type" value="Genomic_DNA"/>
</dbReference>
<comment type="caution">
    <text evidence="5">The sequence shown here is derived from an EMBL/GenBank/DDBJ whole genome shotgun (WGS) entry which is preliminary data.</text>
</comment>
<proteinExistence type="inferred from homology"/>
<evidence type="ECO:0000256" key="3">
    <source>
        <dbReference type="PIRNR" id="PIRNR006429"/>
    </source>
</evidence>
<dbReference type="PIRSF" id="PIRSF500061">
    <property type="entry name" value="GOGAT_lg2_archl"/>
    <property type="match status" value="1"/>
</dbReference>
<dbReference type="InterPro" id="IPR024188">
    <property type="entry name" value="GltB"/>
</dbReference>
<dbReference type="InterPro" id="IPR002932">
    <property type="entry name" value="Glu_synthdom"/>
</dbReference>
<dbReference type="AlphaFoldDB" id="A0A2J7TFW9"/>
<dbReference type="GO" id="GO:0015930">
    <property type="term" value="F:glutamate synthase activity"/>
    <property type="evidence" value="ECO:0007669"/>
    <property type="project" value="InterPro"/>
</dbReference>
<organism evidence="5 6">
    <name type="scientific">Methylocella silvestris</name>
    <dbReference type="NCBI Taxonomy" id="199596"/>
    <lineage>
        <taxon>Bacteria</taxon>
        <taxon>Pseudomonadati</taxon>
        <taxon>Pseudomonadota</taxon>
        <taxon>Alphaproteobacteria</taxon>
        <taxon>Hyphomicrobiales</taxon>
        <taxon>Beijerinckiaceae</taxon>
        <taxon>Methylocella</taxon>
    </lineage>
</organism>
<dbReference type="PANTHER" id="PTHR43819:SF1">
    <property type="entry name" value="ARCHAEAL-TYPE GLUTAMATE SYNTHASE [NADPH]"/>
    <property type="match status" value="1"/>
</dbReference>
<dbReference type="RefSeq" id="WP_102844028.1">
    <property type="nucleotide sequence ID" value="NZ_PDZR01000013.1"/>
</dbReference>
<dbReference type="PANTHER" id="PTHR43819">
    <property type="entry name" value="ARCHAEAL-TYPE GLUTAMATE SYNTHASE [NADPH]"/>
    <property type="match status" value="1"/>
</dbReference>
<sequence length="444" mass="47104">MNDQTRVPRTLPRFSATFDPQTTSEIRRAAATGIYDIRGGGAKRKVPHFDDLLFLGASMSRYPLEGYREKCGTSVVLGARFARKPIELKIPVTIAGMSFGSLSAQAKEALGRGASAVGTSTTTGDGGMTQEERGHSSILVYQYLPSRYGMNPDDLRRADAIEVVVGQGAKPGGGGMLLGQKISKRVAAMRTLPEGIDQRSSCRHPDWTGPDDLEIKIEELREITDWEKPIYVKVGASRPYYDTALAVKAGADVIVLDGMQGGTAATQEVFIEHVGIPILAAIRPAVRALQDLGMHRKVQLIVSGGIRNGADVAKALALGADVASIGTAALIALGDNDPRFEAEYQALGTTAGAYDDWHEGRDPAGITTQDPELAKRLDPVAAGRRLANYLSVLTLEAQTIARACGKSHVHNLEPEDLVALTVEAAAMAGVPLAGTSWIPGSPVG</sequence>
<keyword evidence="2" id="KW-0560">Oxidoreductase</keyword>
<accession>A0A2J7TFW9</accession>
<feature type="domain" description="Glutamate synthase" evidence="4">
    <location>
        <begin position="81"/>
        <end position="334"/>
    </location>
</feature>
<dbReference type="SUPFAM" id="SSF51395">
    <property type="entry name" value="FMN-linked oxidoreductases"/>
    <property type="match status" value="1"/>
</dbReference>
<dbReference type="Proteomes" id="UP000236286">
    <property type="component" value="Unassembled WGS sequence"/>
</dbReference>
<dbReference type="PIRSF" id="PIRSF006429">
    <property type="entry name" value="GOGAT_lg_2"/>
    <property type="match status" value="1"/>
</dbReference>
<dbReference type="CDD" id="cd02808">
    <property type="entry name" value="GltS_FMN"/>
    <property type="match status" value="1"/>
</dbReference>
<evidence type="ECO:0000313" key="6">
    <source>
        <dbReference type="Proteomes" id="UP000236286"/>
    </source>
</evidence>
<name>A0A2J7TFW9_METSI</name>
<reference evidence="5 6" key="1">
    <citation type="submission" date="2017-10" db="EMBL/GenBank/DDBJ databases">
        <title>Genome announcement of Methylocella silvestris TVC from permafrost.</title>
        <authorList>
            <person name="Wang J."/>
            <person name="Geng K."/>
            <person name="Ul-Haque F."/>
            <person name="Crombie A.T."/>
            <person name="Street L.E."/>
            <person name="Wookey P.A."/>
            <person name="Murrell J.C."/>
            <person name="Pratscher J."/>
        </authorList>
    </citation>
    <scope>NUCLEOTIDE SEQUENCE [LARGE SCALE GENOMIC DNA]</scope>
    <source>
        <strain evidence="5 6">TVC</strain>
    </source>
</reference>
<gene>
    <name evidence="5" type="ORF">CR492_12185</name>
</gene>
<feature type="domain" description="Glutamate synthase" evidence="4">
    <location>
        <begin position="358"/>
        <end position="406"/>
    </location>
</feature>
<dbReference type="Pfam" id="PF01645">
    <property type="entry name" value="Glu_synthase"/>
    <property type="match status" value="2"/>
</dbReference>
<evidence type="ECO:0000256" key="1">
    <source>
        <dbReference type="ARBA" id="ARBA00009716"/>
    </source>
</evidence>
<comment type="similarity">
    <text evidence="1 3">Belongs to the glutamate synthase family.</text>
</comment>
<protein>
    <submittedName>
        <fullName evidence="5">FMN-binding glutamate synthase family protein</fullName>
    </submittedName>
</protein>
<evidence type="ECO:0000259" key="4">
    <source>
        <dbReference type="Pfam" id="PF01645"/>
    </source>
</evidence>
<dbReference type="InterPro" id="IPR043578">
    <property type="entry name" value="GltB_archl_type"/>
</dbReference>
<dbReference type="InterPro" id="IPR013785">
    <property type="entry name" value="Aldolase_TIM"/>
</dbReference>
<evidence type="ECO:0000313" key="5">
    <source>
        <dbReference type="EMBL" id="PNG25675.1"/>
    </source>
</evidence>
<dbReference type="Gene3D" id="3.20.20.70">
    <property type="entry name" value="Aldolase class I"/>
    <property type="match status" value="1"/>
</dbReference>
<dbReference type="GO" id="GO:0006537">
    <property type="term" value="P:glutamate biosynthetic process"/>
    <property type="evidence" value="ECO:0007669"/>
    <property type="project" value="InterPro"/>
</dbReference>
<evidence type="ECO:0000256" key="2">
    <source>
        <dbReference type="ARBA" id="ARBA00023002"/>
    </source>
</evidence>
<dbReference type="OrthoDB" id="9795032at2"/>